<reference evidence="1" key="1">
    <citation type="submission" date="2022-03" db="EMBL/GenBank/DDBJ databases">
        <authorList>
            <person name="Alioto T."/>
            <person name="Alioto T."/>
            <person name="Gomez Garrido J."/>
        </authorList>
    </citation>
    <scope>NUCLEOTIDE SEQUENCE</scope>
</reference>
<accession>A0AAD1TQ99</accession>
<comment type="caution">
    <text evidence="1">The sequence shown here is derived from an EMBL/GenBank/DDBJ whole genome shotgun (WGS) entry which is preliminary data.</text>
</comment>
<dbReference type="EMBL" id="CAKOES020000521">
    <property type="protein sequence ID" value="CAH2330311.1"/>
    <property type="molecule type" value="Genomic_DNA"/>
</dbReference>
<sequence length="57" mass="6400">MLTKLETAMQPQISSLGADIRHVGARVDLEEEREDIQQRLSAVETKQEDMDSKLTSA</sequence>
<dbReference type="AlphaFoldDB" id="A0AAD1TQ99"/>
<proteinExistence type="predicted"/>
<protein>
    <submittedName>
        <fullName evidence="1">Uncharacterized protein</fullName>
    </submittedName>
</protein>
<dbReference type="Proteomes" id="UP001295444">
    <property type="component" value="Unassembled WGS sequence"/>
</dbReference>
<organism evidence="1 2">
    <name type="scientific">Pelobates cultripes</name>
    <name type="common">Western spadefoot toad</name>
    <dbReference type="NCBI Taxonomy" id="61616"/>
    <lineage>
        <taxon>Eukaryota</taxon>
        <taxon>Metazoa</taxon>
        <taxon>Chordata</taxon>
        <taxon>Craniata</taxon>
        <taxon>Vertebrata</taxon>
        <taxon>Euteleostomi</taxon>
        <taxon>Amphibia</taxon>
        <taxon>Batrachia</taxon>
        <taxon>Anura</taxon>
        <taxon>Pelobatoidea</taxon>
        <taxon>Pelobatidae</taxon>
        <taxon>Pelobates</taxon>
    </lineage>
</organism>
<evidence type="ECO:0000313" key="1">
    <source>
        <dbReference type="EMBL" id="CAH2330311.1"/>
    </source>
</evidence>
<evidence type="ECO:0000313" key="2">
    <source>
        <dbReference type="Proteomes" id="UP001295444"/>
    </source>
</evidence>
<feature type="non-terminal residue" evidence="1">
    <location>
        <position position="57"/>
    </location>
</feature>
<name>A0AAD1TQ99_PELCU</name>
<keyword evidence="2" id="KW-1185">Reference proteome</keyword>
<gene>
    <name evidence="1" type="ORF">PECUL_23A009335</name>
</gene>